<organism evidence="1 2">
    <name type="scientific">Vararia minispora EC-137</name>
    <dbReference type="NCBI Taxonomy" id="1314806"/>
    <lineage>
        <taxon>Eukaryota</taxon>
        <taxon>Fungi</taxon>
        <taxon>Dikarya</taxon>
        <taxon>Basidiomycota</taxon>
        <taxon>Agaricomycotina</taxon>
        <taxon>Agaricomycetes</taxon>
        <taxon>Russulales</taxon>
        <taxon>Lachnocladiaceae</taxon>
        <taxon>Vararia</taxon>
    </lineage>
</organism>
<name>A0ACB8QT03_9AGAM</name>
<sequence>MPSSSSPSLLPSSPSLPPSSSLSSSNSSSHRSAKRATSSAPKRRKAAKAAKKAERIRARKAWAETCAQHKPFKWIGKRMLPSNTNRPPLLHFGFGVKTSTLDAGESLVRYAKEKGLYEDIFDDDGSLDIGATIIIPYSLKYDIVVAVYSNWDIENDRLPPREEKKIFDAIRQVLGDPEQVPIWYHDALEEKGSWPLLPRSRPFRDPTLWPELMVGNPSKGE</sequence>
<reference evidence="1" key="1">
    <citation type="submission" date="2021-02" db="EMBL/GenBank/DDBJ databases">
        <authorList>
            <consortium name="DOE Joint Genome Institute"/>
            <person name="Ahrendt S."/>
            <person name="Looney B.P."/>
            <person name="Miyauchi S."/>
            <person name="Morin E."/>
            <person name="Drula E."/>
            <person name="Courty P.E."/>
            <person name="Chicoki N."/>
            <person name="Fauchery L."/>
            <person name="Kohler A."/>
            <person name="Kuo A."/>
            <person name="Labutti K."/>
            <person name="Pangilinan J."/>
            <person name="Lipzen A."/>
            <person name="Riley R."/>
            <person name="Andreopoulos W."/>
            <person name="He G."/>
            <person name="Johnson J."/>
            <person name="Barry K.W."/>
            <person name="Grigoriev I.V."/>
            <person name="Nagy L."/>
            <person name="Hibbett D."/>
            <person name="Henrissat B."/>
            <person name="Matheny P.B."/>
            <person name="Labbe J."/>
            <person name="Martin F."/>
        </authorList>
    </citation>
    <scope>NUCLEOTIDE SEQUENCE</scope>
    <source>
        <strain evidence="1">EC-137</strain>
    </source>
</reference>
<evidence type="ECO:0000313" key="2">
    <source>
        <dbReference type="Proteomes" id="UP000814128"/>
    </source>
</evidence>
<keyword evidence="2" id="KW-1185">Reference proteome</keyword>
<protein>
    <submittedName>
        <fullName evidence="1">Uncharacterized protein</fullName>
    </submittedName>
</protein>
<dbReference type="Proteomes" id="UP000814128">
    <property type="component" value="Unassembled WGS sequence"/>
</dbReference>
<reference evidence="1" key="2">
    <citation type="journal article" date="2022" name="New Phytol.">
        <title>Evolutionary transition to the ectomycorrhizal habit in the genomes of a hyperdiverse lineage of mushroom-forming fungi.</title>
        <authorList>
            <person name="Looney B."/>
            <person name="Miyauchi S."/>
            <person name="Morin E."/>
            <person name="Drula E."/>
            <person name="Courty P.E."/>
            <person name="Kohler A."/>
            <person name="Kuo A."/>
            <person name="LaButti K."/>
            <person name="Pangilinan J."/>
            <person name="Lipzen A."/>
            <person name="Riley R."/>
            <person name="Andreopoulos W."/>
            <person name="He G."/>
            <person name="Johnson J."/>
            <person name="Nolan M."/>
            <person name="Tritt A."/>
            <person name="Barry K.W."/>
            <person name="Grigoriev I.V."/>
            <person name="Nagy L.G."/>
            <person name="Hibbett D."/>
            <person name="Henrissat B."/>
            <person name="Matheny P.B."/>
            <person name="Labbe J."/>
            <person name="Martin F.M."/>
        </authorList>
    </citation>
    <scope>NUCLEOTIDE SEQUENCE</scope>
    <source>
        <strain evidence="1">EC-137</strain>
    </source>
</reference>
<accession>A0ACB8QT03</accession>
<comment type="caution">
    <text evidence="1">The sequence shown here is derived from an EMBL/GenBank/DDBJ whole genome shotgun (WGS) entry which is preliminary data.</text>
</comment>
<proteinExistence type="predicted"/>
<dbReference type="EMBL" id="MU273494">
    <property type="protein sequence ID" value="KAI0034818.1"/>
    <property type="molecule type" value="Genomic_DNA"/>
</dbReference>
<evidence type="ECO:0000313" key="1">
    <source>
        <dbReference type="EMBL" id="KAI0034818.1"/>
    </source>
</evidence>
<gene>
    <name evidence="1" type="ORF">K488DRAFT_83658</name>
</gene>